<dbReference type="Proteomes" id="UP000039865">
    <property type="component" value="Unassembled WGS sequence"/>
</dbReference>
<evidence type="ECO:0000313" key="1">
    <source>
        <dbReference type="EMBL" id="CDW74708.1"/>
    </source>
</evidence>
<evidence type="ECO:0000313" key="2">
    <source>
        <dbReference type="Proteomes" id="UP000039865"/>
    </source>
</evidence>
<protein>
    <submittedName>
        <fullName evidence="1">Uncharacterized protein</fullName>
    </submittedName>
</protein>
<dbReference type="InParanoid" id="A0A077ZZR7"/>
<name>A0A077ZZR7_STYLE</name>
<dbReference type="EMBL" id="CCKQ01003576">
    <property type="protein sequence ID" value="CDW74708.1"/>
    <property type="molecule type" value="Genomic_DNA"/>
</dbReference>
<organism evidence="1 2">
    <name type="scientific">Stylonychia lemnae</name>
    <name type="common">Ciliate</name>
    <dbReference type="NCBI Taxonomy" id="5949"/>
    <lineage>
        <taxon>Eukaryota</taxon>
        <taxon>Sar</taxon>
        <taxon>Alveolata</taxon>
        <taxon>Ciliophora</taxon>
        <taxon>Intramacronucleata</taxon>
        <taxon>Spirotrichea</taxon>
        <taxon>Stichotrichia</taxon>
        <taxon>Sporadotrichida</taxon>
        <taxon>Oxytrichidae</taxon>
        <taxon>Stylonychinae</taxon>
        <taxon>Stylonychia</taxon>
    </lineage>
</organism>
<proteinExistence type="predicted"/>
<dbReference type="AlphaFoldDB" id="A0A077ZZR7"/>
<sequence>MRTYQSYQFFPRKSGIKYFSVWDPFILENYQQPIPIKKILKAGEECKYKKSLTIYAQKYGIKEHQRYIRLAENQSLILSIIQNVTYIKNLQLDIVKKAASIIANERLQSERLDYRQMKKQILIKNEIQVTKHLIKSMQEQIEYNHQQELIMNAKIQDKKIYKIDICMKVDAFSEKDLKYLIEMHQKVSWQSDIYHIYKLQVLFKQQDFGSTYQQYTVVAFKHPLYLENDKINQFRSRNNISQRKSDLIMKEMVPEFSLINCMNASNINYILLNSFQNVVEGTLKVKLLGEIEQEEENDDF</sequence>
<keyword evidence="2" id="KW-1185">Reference proteome</keyword>
<accession>A0A077ZZR7</accession>
<reference evidence="1 2" key="1">
    <citation type="submission" date="2014-06" db="EMBL/GenBank/DDBJ databases">
        <authorList>
            <person name="Swart Estienne"/>
        </authorList>
    </citation>
    <scope>NUCLEOTIDE SEQUENCE [LARGE SCALE GENOMIC DNA]</scope>
    <source>
        <strain evidence="1 2">130c</strain>
    </source>
</reference>
<gene>
    <name evidence="1" type="primary">Contig7310.g7809</name>
    <name evidence="1" type="ORF">STYLEM_3690</name>
</gene>